<proteinExistence type="predicted"/>
<dbReference type="Proteomes" id="UP000051181">
    <property type="component" value="Unassembled WGS sequence"/>
</dbReference>
<dbReference type="PROSITE" id="PS51257">
    <property type="entry name" value="PROKAR_LIPOPROTEIN"/>
    <property type="match status" value="1"/>
</dbReference>
<evidence type="ECO:0000313" key="2">
    <source>
        <dbReference type="Proteomes" id="UP000051181"/>
    </source>
</evidence>
<evidence type="ECO:0000313" key="1">
    <source>
        <dbReference type="EMBL" id="KRK14339.1"/>
    </source>
</evidence>
<name>A0A0R1F295_9LACO</name>
<organism evidence="1 2">
    <name type="scientific">Loigolactobacillus coryniformis subsp. coryniformis KCTC 3167 = DSM 20001</name>
    <dbReference type="NCBI Taxonomy" id="913848"/>
    <lineage>
        <taxon>Bacteria</taxon>
        <taxon>Bacillati</taxon>
        <taxon>Bacillota</taxon>
        <taxon>Bacilli</taxon>
        <taxon>Lactobacillales</taxon>
        <taxon>Lactobacillaceae</taxon>
        <taxon>Loigolactobacillus</taxon>
    </lineage>
</organism>
<dbReference type="EMBL" id="AZCN01000088">
    <property type="protein sequence ID" value="KRK14339.1"/>
    <property type="molecule type" value="Genomic_DNA"/>
</dbReference>
<sequence>MVMRSKQQFRRLLGVAAVLLVTVGLVGCGQNQQKATPKTNTTKLLSVKQIKENIGSKLVTTRADK</sequence>
<protein>
    <submittedName>
        <fullName evidence="1">Uncharacterized protein</fullName>
    </submittedName>
</protein>
<comment type="caution">
    <text evidence="1">The sequence shown here is derived from an EMBL/GenBank/DDBJ whole genome shotgun (WGS) entry which is preliminary data.</text>
</comment>
<dbReference type="RefSeq" id="WP_035456874.1">
    <property type="nucleotide sequence ID" value="NZ_AZCN01000088.1"/>
</dbReference>
<reference evidence="1 2" key="1">
    <citation type="journal article" date="2015" name="Genome Announc.">
        <title>Expanding the biotechnology potential of lactobacilli through comparative genomics of 213 strains and associated genera.</title>
        <authorList>
            <person name="Sun Z."/>
            <person name="Harris H.M."/>
            <person name="McCann A."/>
            <person name="Guo C."/>
            <person name="Argimon S."/>
            <person name="Zhang W."/>
            <person name="Yang X."/>
            <person name="Jeffery I.B."/>
            <person name="Cooney J.C."/>
            <person name="Kagawa T.F."/>
            <person name="Liu W."/>
            <person name="Song Y."/>
            <person name="Salvetti E."/>
            <person name="Wrobel A."/>
            <person name="Rasinkangas P."/>
            <person name="Parkhill J."/>
            <person name="Rea M.C."/>
            <person name="O'Sullivan O."/>
            <person name="Ritari J."/>
            <person name="Douillard F.P."/>
            <person name="Paul Ross R."/>
            <person name="Yang R."/>
            <person name="Briner A.E."/>
            <person name="Felis G.E."/>
            <person name="de Vos W.M."/>
            <person name="Barrangou R."/>
            <person name="Klaenhammer T.R."/>
            <person name="Caufield P.W."/>
            <person name="Cui Y."/>
            <person name="Zhang H."/>
            <person name="O'Toole P.W."/>
        </authorList>
    </citation>
    <scope>NUCLEOTIDE SEQUENCE [LARGE SCALE GENOMIC DNA]</scope>
    <source>
        <strain evidence="1 2">DSM 20001</strain>
    </source>
</reference>
<dbReference type="AlphaFoldDB" id="A0A0R1F295"/>
<accession>A0A0R1F295</accession>
<dbReference type="GeneID" id="71767971"/>
<gene>
    <name evidence="1" type="ORF">FD22_GL002469</name>
</gene>
<dbReference type="PATRIC" id="fig|913848.6.peg.2519"/>